<evidence type="ECO:0000313" key="2">
    <source>
        <dbReference type="EMBL" id="KAL1839171.1"/>
    </source>
</evidence>
<feature type="region of interest" description="Disordered" evidence="1">
    <location>
        <begin position="1"/>
        <end position="97"/>
    </location>
</feature>
<feature type="compositionally biased region" description="Low complexity" evidence="1">
    <location>
        <begin position="160"/>
        <end position="196"/>
    </location>
</feature>
<protein>
    <submittedName>
        <fullName evidence="2">Uncharacterized protein</fullName>
    </submittedName>
</protein>
<feature type="region of interest" description="Disordered" evidence="1">
    <location>
        <begin position="111"/>
        <end position="208"/>
    </location>
</feature>
<reference evidence="2 3" key="1">
    <citation type="journal article" date="2024" name="Commun. Biol.">
        <title>Comparative genomic analysis of thermophilic fungi reveals convergent evolutionary adaptations and gene losses.</title>
        <authorList>
            <person name="Steindorff A.S."/>
            <person name="Aguilar-Pontes M.V."/>
            <person name="Robinson A.J."/>
            <person name="Andreopoulos B."/>
            <person name="LaButti K."/>
            <person name="Kuo A."/>
            <person name="Mondo S."/>
            <person name="Riley R."/>
            <person name="Otillar R."/>
            <person name="Haridas S."/>
            <person name="Lipzen A."/>
            <person name="Grimwood J."/>
            <person name="Schmutz J."/>
            <person name="Clum A."/>
            <person name="Reid I.D."/>
            <person name="Moisan M.C."/>
            <person name="Butler G."/>
            <person name="Nguyen T.T.M."/>
            <person name="Dewar K."/>
            <person name="Conant G."/>
            <person name="Drula E."/>
            <person name="Henrissat B."/>
            <person name="Hansel C."/>
            <person name="Singer S."/>
            <person name="Hutchinson M.I."/>
            <person name="de Vries R.P."/>
            <person name="Natvig D.O."/>
            <person name="Powell A.J."/>
            <person name="Tsang A."/>
            <person name="Grigoriev I.V."/>
        </authorList>
    </citation>
    <scope>NUCLEOTIDE SEQUENCE [LARGE SCALE GENOMIC DNA]</scope>
    <source>
        <strain evidence="2 3">ATCC 24622</strain>
    </source>
</reference>
<sequence length="208" mass="21610">MNGRNVRLSPVSLGGKDWSYSSPIDNDGPYPGGGNRGQLISPPNSGGSSSGTMNGFPPGPRSVGGPSPPPSIGRSSAGTNLYARSESGRSQRDENAEAVLGEHYVSLRRFLSAMSRDGKPNTPPNKARDKLQRLTGVQPPSGDPRTTRSPTGAPRPTCCPRTASTRSATRPARSSPRWARPDSATSPPTSSASWSAGILTSPAATCRA</sequence>
<accession>A0ABR3VCQ6</accession>
<comment type="caution">
    <text evidence="2">The sequence shown here is derived from an EMBL/GenBank/DDBJ whole genome shotgun (WGS) entry which is preliminary data.</text>
</comment>
<gene>
    <name evidence="2" type="ORF">VTK73DRAFT_4111</name>
</gene>
<evidence type="ECO:0000313" key="3">
    <source>
        <dbReference type="Proteomes" id="UP001586593"/>
    </source>
</evidence>
<evidence type="ECO:0000256" key="1">
    <source>
        <dbReference type="SAM" id="MobiDB-lite"/>
    </source>
</evidence>
<proteinExistence type="predicted"/>
<keyword evidence="3" id="KW-1185">Reference proteome</keyword>
<dbReference type="EMBL" id="JAZHXJ010002376">
    <property type="protein sequence ID" value="KAL1839171.1"/>
    <property type="molecule type" value="Genomic_DNA"/>
</dbReference>
<dbReference type="Proteomes" id="UP001586593">
    <property type="component" value="Unassembled WGS sequence"/>
</dbReference>
<name>A0ABR3VCQ6_9PEZI</name>
<organism evidence="2 3">
    <name type="scientific">Phialemonium thermophilum</name>
    <dbReference type="NCBI Taxonomy" id="223376"/>
    <lineage>
        <taxon>Eukaryota</taxon>
        <taxon>Fungi</taxon>
        <taxon>Dikarya</taxon>
        <taxon>Ascomycota</taxon>
        <taxon>Pezizomycotina</taxon>
        <taxon>Sordariomycetes</taxon>
        <taxon>Sordariomycetidae</taxon>
        <taxon>Cephalothecales</taxon>
        <taxon>Cephalothecaceae</taxon>
        <taxon>Phialemonium</taxon>
    </lineage>
</organism>
<feature type="compositionally biased region" description="Basic and acidic residues" evidence="1">
    <location>
        <begin position="86"/>
        <end position="95"/>
    </location>
</feature>